<comment type="caution">
    <text evidence="1">The sequence shown here is derived from an EMBL/GenBank/DDBJ whole genome shotgun (WGS) entry which is preliminary data.</text>
</comment>
<protein>
    <recommendedName>
        <fullName evidence="3">TonB C-terminal domain-containing protein</fullName>
    </recommendedName>
</protein>
<organism evidence="1 2">
    <name type="scientific">Acinetobacter bohemicus ANC 3994</name>
    <dbReference type="NCBI Taxonomy" id="1217715"/>
    <lineage>
        <taxon>Bacteria</taxon>
        <taxon>Pseudomonadati</taxon>
        <taxon>Pseudomonadota</taxon>
        <taxon>Gammaproteobacteria</taxon>
        <taxon>Moraxellales</taxon>
        <taxon>Moraxellaceae</taxon>
        <taxon>Acinetobacter</taxon>
    </lineage>
</organism>
<dbReference type="RefSeq" id="WP_004650375.1">
    <property type="nucleotide sequence ID" value="NZ_KB849173.1"/>
</dbReference>
<dbReference type="PATRIC" id="fig|1217715.3.peg.161"/>
<evidence type="ECO:0000313" key="2">
    <source>
        <dbReference type="Proteomes" id="UP000013086"/>
    </source>
</evidence>
<evidence type="ECO:0000313" key="1">
    <source>
        <dbReference type="EMBL" id="ENU21298.1"/>
    </source>
</evidence>
<gene>
    <name evidence="1" type="ORF">F994_00172</name>
</gene>
<name>N8QDM3_9GAMM</name>
<sequence length="282" mass="32859">MPVVFFQPTQGKTMFKKIFLILLLSTGLQTIRADEIQNIKPSEFDIFLLKKGILDKNYKFLDTPEYEREKLKEIKKEIDLNPNSFKIIRTIRGPMQEINFDITILKAASNKDIEKPLSEFVDLVSSTFFPFYCKILSENIFTRVNPSTMKVNLIANDGSFIGEKEIKNTECDFEKFNYIDFTIPNNNFKTYPYPIFRISPQMPIFKSNELNGKNRYLTIEILVNKNGDVEKVGYPSIYFSNESDKVFEKVKPALLNMKFYPYIIDGEKKAFLITQPIELPVK</sequence>
<dbReference type="AlphaFoldDB" id="N8QDM3"/>
<reference evidence="1 2" key="1">
    <citation type="submission" date="2013-02" db="EMBL/GenBank/DDBJ databases">
        <title>The Genome Sequence of Acinetobacter sp. ANC 3994.</title>
        <authorList>
            <consortium name="The Broad Institute Genome Sequencing Platform"/>
            <consortium name="The Broad Institute Genome Sequencing Center for Infectious Disease"/>
            <person name="Cerqueira G."/>
            <person name="Feldgarden M."/>
            <person name="Courvalin P."/>
            <person name="Perichon B."/>
            <person name="Grillot-Courvalin C."/>
            <person name="Clermont D."/>
            <person name="Rocha E."/>
            <person name="Yoon E.-J."/>
            <person name="Nemec A."/>
            <person name="Walker B."/>
            <person name="Young S.K."/>
            <person name="Zeng Q."/>
            <person name="Gargeya S."/>
            <person name="Fitzgerald M."/>
            <person name="Haas B."/>
            <person name="Abouelleil A."/>
            <person name="Alvarado L."/>
            <person name="Arachchi H.M."/>
            <person name="Berlin A.M."/>
            <person name="Chapman S.B."/>
            <person name="Dewar J."/>
            <person name="Goldberg J."/>
            <person name="Griggs A."/>
            <person name="Gujja S."/>
            <person name="Hansen M."/>
            <person name="Howarth C."/>
            <person name="Imamovic A."/>
            <person name="Larimer J."/>
            <person name="McCowan C."/>
            <person name="Murphy C."/>
            <person name="Neiman D."/>
            <person name="Pearson M."/>
            <person name="Priest M."/>
            <person name="Roberts A."/>
            <person name="Saif S."/>
            <person name="Shea T."/>
            <person name="Sisk P."/>
            <person name="Sykes S."/>
            <person name="Wortman J."/>
            <person name="Nusbaum C."/>
            <person name="Birren B."/>
        </authorList>
    </citation>
    <scope>NUCLEOTIDE SEQUENCE [LARGE SCALE GENOMIC DNA]</scope>
    <source>
        <strain evidence="1 2">ANC 3994</strain>
    </source>
</reference>
<dbReference type="eggNOG" id="ENOG5031RAF">
    <property type="taxonomic scope" value="Bacteria"/>
</dbReference>
<proteinExistence type="predicted"/>
<dbReference type="EMBL" id="APOH01000006">
    <property type="protein sequence ID" value="ENU21298.1"/>
    <property type="molecule type" value="Genomic_DNA"/>
</dbReference>
<dbReference type="HOGENOM" id="CLU_825456_0_0_6"/>
<dbReference type="OrthoDB" id="6711235at2"/>
<evidence type="ECO:0008006" key="3">
    <source>
        <dbReference type="Google" id="ProtNLM"/>
    </source>
</evidence>
<dbReference type="Proteomes" id="UP000013086">
    <property type="component" value="Unassembled WGS sequence"/>
</dbReference>
<accession>N8QDM3</accession>